<keyword evidence="5" id="KW-1185">Reference proteome</keyword>
<dbReference type="Gene3D" id="3.30.70.960">
    <property type="entry name" value="SEA domain"/>
    <property type="match status" value="1"/>
</dbReference>
<evidence type="ECO:0000256" key="2">
    <source>
        <dbReference type="SAM" id="Phobius"/>
    </source>
</evidence>
<evidence type="ECO:0000313" key="5">
    <source>
        <dbReference type="Proteomes" id="UP000075902"/>
    </source>
</evidence>
<dbReference type="InterPro" id="IPR036364">
    <property type="entry name" value="SEA_dom_sf"/>
</dbReference>
<dbReference type="VEuPathDB" id="VectorBase:AMEC015362"/>
<dbReference type="PANTHER" id="PTHR24258:SF136">
    <property type="entry name" value="GH06673P-RELATED"/>
    <property type="match status" value="1"/>
</dbReference>
<accession>A0A182U7K9</accession>
<reference evidence="4" key="2">
    <citation type="submission" date="2020-05" db="UniProtKB">
        <authorList>
            <consortium name="EnsemblMetazoa"/>
        </authorList>
    </citation>
    <scope>IDENTIFICATION</scope>
    <source>
        <strain evidence="4">CM1001059</strain>
    </source>
</reference>
<dbReference type="EnsemblMetazoa" id="AMEC015362-RA">
    <property type="protein sequence ID" value="AMEC015362-PA"/>
    <property type="gene ID" value="AMEC015362"/>
</dbReference>
<evidence type="ECO:0000256" key="1">
    <source>
        <dbReference type="SAM" id="MobiDB-lite"/>
    </source>
</evidence>
<dbReference type="STRING" id="34690.A0A182U7K9"/>
<dbReference type="Proteomes" id="UP000075902">
    <property type="component" value="Unassembled WGS sequence"/>
</dbReference>
<protein>
    <recommendedName>
        <fullName evidence="3">SEA domain-containing protein</fullName>
    </recommendedName>
</protein>
<keyword evidence="2" id="KW-1133">Transmembrane helix</keyword>
<dbReference type="Pfam" id="PF01390">
    <property type="entry name" value="SEA"/>
    <property type="match status" value="1"/>
</dbReference>
<feature type="compositionally biased region" description="Low complexity" evidence="1">
    <location>
        <begin position="321"/>
        <end position="349"/>
    </location>
</feature>
<reference evidence="5" key="1">
    <citation type="submission" date="2014-01" db="EMBL/GenBank/DDBJ databases">
        <title>The Genome Sequence of Anopheles melas CM1001059_A (V2).</title>
        <authorList>
            <consortium name="The Broad Institute Genomics Platform"/>
            <person name="Neafsey D.E."/>
            <person name="Besansky N."/>
            <person name="Howell P."/>
            <person name="Walton C."/>
            <person name="Young S.K."/>
            <person name="Zeng Q."/>
            <person name="Gargeya S."/>
            <person name="Fitzgerald M."/>
            <person name="Haas B."/>
            <person name="Abouelleil A."/>
            <person name="Allen A.W."/>
            <person name="Alvarado L."/>
            <person name="Arachchi H.M."/>
            <person name="Berlin A.M."/>
            <person name="Chapman S.B."/>
            <person name="Gainer-Dewar J."/>
            <person name="Goldberg J."/>
            <person name="Griggs A."/>
            <person name="Gujja S."/>
            <person name="Hansen M."/>
            <person name="Howarth C."/>
            <person name="Imamovic A."/>
            <person name="Ireland A."/>
            <person name="Larimer J."/>
            <person name="McCowan C."/>
            <person name="Murphy C."/>
            <person name="Pearson M."/>
            <person name="Poon T.W."/>
            <person name="Priest M."/>
            <person name="Roberts A."/>
            <person name="Saif S."/>
            <person name="Shea T."/>
            <person name="Sisk P."/>
            <person name="Sykes S."/>
            <person name="Wortman J."/>
            <person name="Nusbaum C."/>
            <person name="Birren B."/>
        </authorList>
    </citation>
    <scope>NUCLEOTIDE SEQUENCE [LARGE SCALE GENOMIC DNA]</scope>
    <source>
        <strain evidence="5">CM1001059</strain>
    </source>
</reference>
<dbReference type="SUPFAM" id="SSF82671">
    <property type="entry name" value="SEA domain"/>
    <property type="match status" value="1"/>
</dbReference>
<feature type="transmembrane region" description="Helical" evidence="2">
    <location>
        <begin position="264"/>
        <end position="288"/>
    </location>
</feature>
<evidence type="ECO:0000313" key="4">
    <source>
        <dbReference type="EnsemblMetazoa" id="AMEC015362-PA"/>
    </source>
</evidence>
<dbReference type="InterPro" id="IPR000082">
    <property type="entry name" value="SEA_dom"/>
</dbReference>
<keyword evidence="2" id="KW-0812">Transmembrane</keyword>
<feature type="region of interest" description="Disordered" evidence="1">
    <location>
        <begin position="1"/>
        <end position="97"/>
    </location>
</feature>
<feature type="region of interest" description="Disordered" evidence="1">
    <location>
        <begin position="313"/>
        <end position="351"/>
    </location>
</feature>
<feature type="domain" description="SEA" evidence="3">
    <location>
        <begin position="361"/>
        <end position="470"/>
    </location>
</feature>
<keyword evidence="2" id="KW-0472">Membrane</keyword>
<dbReference type="PANTHER" id="PTHR24258">
    <property type="entry name" value="SERINE PROTEASE-RELATED"/>
    <property type="match status" value="1"/>
</dbReference>
<sequence>MDETGSSSNDHHHQQSNVGDGGAYAYKNEISLSIGDEDQSSRTNSTAVPTPSPRHIEVPMGAAGPDAETTNEYAPVLNRGGGSGSPSSAKSNGLDNPAFELEQDKRPLSSFGHGKDEKSLGVVSVNGKTVGEKPLAEAVNLELLNMSSKPPATNGHHQNGTNGGAGALPAKKDTEVDLGDPYDEYFVPVNEHRKFMSVSFQKSRHGVGHPVYGRQGRGVDYTGHSVNEPAPGTMDYKQWTKITRGEKLYVTKDKREKKRKNWPFWLLGLAVLLAVIVVAILAGSGVIFNDSPTPVESRQFGDKVASAGVFGGGKARTGNGTTTAPTISTSSTSSEYPTTPSFSPSSSTLPPIPPATEESTVYVPNTLEGQITLANVEFLDDYRNTNSSAYRALAMELEEELKDTLSTPDARGPIYVKILNMKPGSVVVDYRVSWEPNTMQMSEDTMKHRLNSFLQQNGNYLSTYIVPTNTIRVARLPDVCVMRSSGKNCEYGCTFDPKIGDFMCTCPKGMLLNDEDGRTCYTPVPAINGVEEEPK</sequence>
<dbReference type="PROSITE" id="PS50024">
    <property type="entry name" value="SEA"/>
    <property type="match status" value="1"/>
</dbReference>
<evidence type="ECO:0000259" key="3">
    <source>
        <dbReference type="PROSITE" id="PS50024"/>
    </source>
</evidence>
<proteinExistence type="predicted"/>
<name>A0A182U7K9_9DIPT</name>
<dbReference type="AlphaFoldDB" id="A0A182U7K9"/>
<organism evidence="4 5">
    <name type="scientific">Anopheles melas</name>
    <dbReference type="NCBI Taxonomy" id="34690"/>
    <lineage>
        <taxon>Eukaryota</taxon>
        <taxon>Metazoa</taxon>
        <taxon>Ecdysozoa</taxon>
        <taxon>Arthropoda</taxon>
        <taxon>Hexapoda</taxon>
        <taxon>Insecta</taxon>
        <taxon>Pterygota</taxon>
        <taxon>Neoptera</taxon>
        <taxon>Endopterygota</taxon>
        <taxon>Diptera</taxon>
        <taxon>Nematocera</taxon>
        <taxon>Culicoidea</taxon>
        <taxon>Culicidae</taxon>
        <taxon>Anophelinae</taxon>
        <taxon>Anopheles</taxon>
    </lineage>
</organism>